<gene>
    <name evidence="9" type="ORF">DCC88_07405</name>
</gene>
<organism evidence="9 10">
    <name type="scientific">Spirobacillus cienkowskii</name>
    <dbReference type="NCBI Taxonomy" id="495820"/>
    <lineage>
        <taxon>Bacteria</taxon>
        <taxon>Pseudomonadati</taxon>
        <taxon>Bdellovibrionota</taxon>
        <taxon>Oligoflexia</taxon>
        <taxon>Silvanigrellales</taxon>
        <taxon>Spirobacillus</taxon>
    </lineage>
</organism>
<evidence type="ECO:0000313" key="10">
    <source>
        <dbReference type="Proteomes" id="UP000253934"/>
    </source>
</evidence>
<dbReference type="AlphaFoldDB" id="A0A369KW67"/>
<reference evidence="9" key="1">
    <citation type="submission" date="2018-04" db="EMBL/GenBank/DDBJ databases">
        <title>Draft genome sequence of the Candidatus Spirobacillus cienkowskii, a pathogen of freshwater Daphnia species, reconstructed from hemolymph metagenomic reads.</title>
        <authorList>
            <person name="Bresciani L."/>
            <person name="Lemos L.N."/>
            <person name="Wale N."/>
            <person name="Lin J.Y."/>
            <person name="Fernandes G.R."/>
            <person name="Duffy M.A."/>
            <person name="Rodrigues J.M."/>
        </authorList>
    </citation>
    <scope>NUCLEOTIDE SEQUENCE [LARGE SCALE GENOMIC DNA]</scope>
    <source>
        <strain evidence="9">Binning01</strain>
    </source>
</reference>
<feature type="transmembrane region" description="Helical" evidence="7">
    <location>
        <begin position="324"/>
        <end position="345"/>
    </location>
</feature>
<feature type="transmembrane region" description="Helical" evidence="7">
    <location>
        <begin position="121"/>
        <end position="140"/>
    </location>
</feature>
<keyword evidence="6" id="KW-0479">Metal-binding</keyword>
<dbReference type="GO" id="GO:0022904">
    <property type="term" value="P:respiratory electron transport chain"/>
    <property type="evidence" value="ECO:0007669"/>
    <property type="project" value="TreeGrafter"/>
</dbReference>
<proteinExistence type="inferred from homology"/>
<comment type="caution">
    <text evidence="9">The sequence shown here is derived from an EMBL/GenBank/DDBJ whole genome shotgun (WGS) entry which is preliminary data.</text>
</comment>
<feature type="transmembrane region" description="Helical" evidence="7">
    <location>
        <begin position="160"/>
        <end position="180"/>
    </location>
</feature>
<dbReference type="InterPro" id="IPR000883">
    <property type="entry name" value="Cyt_C_Oxase_1"/>
</dbReference>
<feature type="transmembrane region" description="Helical" evidence="7">
    <location>
        <begin position="201"/>
        <end position="229"/>
    </location>
</feature>
<dbReference type="Gene3D" id="1.20.210.10">
    <property type="entry name" value="Cytochrome c oxidase-like, subunit I domain"/>
    <property type="match status" value="1"/>
</dbReference>
<keyword evidence="4 7" id="KW-1133">Transmembrane helix</keyword>
<accession>A0A369KW67</accession>
<evidence type="ECO:0000256" key="4">
    <source>
        <dbReference type="ARBA" id="ARBA00022989"/>
    </source>
</evidence>
<sequence>MGKYNLIDNNFLTTRNTLFSWLTTLDHKRIAILYFISISFYFLVGGLFAILLRLELFQNRIHQATETSYMVTANQYNEMFTFHGSIMVFVVIIPLIPSTLGNFLLPLMIGAKDMAFPKLNLTSFYLYFIGSLFFIAILAFGGLDTGWTFYTPYSTQTNTAVTMAVVGAFVLGFSSVLNGINFIVTVHKMRAPGMTWFRLPLFVWAVYSTAIIQVLATPILAVTLFLLAIERLLGVGIFDPALGGDPILFQNFFWFYSHPAVYIMILPAFGIISELTTTHSQKNIFGYKAVAISSIVIALFSFFVWGHHMFTSGQSAIASVTFSFLTYTVAVPTAIKVFSWVATLYKGSIRFCTPMFYVFSFLILFVIGGVTGVFLGALAVDVHLHNTYFLVAHFHYVMMGGALIAWLGGVYHWWPKITGKKYNDKIGILACILIFIGFNLTFFPQFIMGSRGMPRRSYDYLPEYQIFHDLSTIGSIILSIALILAFINLMSSLLKGKNETKPNPWNSKTLEWQHNTVIPPTENFTTQPVVISNPYEFNK</sequence>
<evidence type="ECO:0000256" key="3">
    <source>
        <dbReference type="ARBA" id="ARBA00022692"/>
    </source>
</evidence>
<evidence type="ECO:0000256" key="2">
    <source>
        <dbReference type="ARBA" id="ARBA00022660"/>
    </source>
</evidence>
<protein>
    <submittedName>
        <fullName evidence="9">Cytochrome c oxidase subunit I</fullName>
    </submittedName>
</protein>
<dbReference type="Proteomes" id="UP000253934">
    <property type="component" value="Unassembled WGS sequence"/>
</dbReference>
<evidence type="ECO:0000256" key="7">
    <source>
        <dbReference type="SAM" id="Phobius"/>
    </source>
</evidence>
<keyword evidence="6" id="KW-0349">Heme</keyword>
<dbReference type="EMBL" id="QOVW01000070">
    <property type="protein sequence ID" value="RDB35944.1"/>
    <property type="molecule type" value="Genomic_DNA"/>
</dbReference>
<dbReference type="PRINTS" id="PR01165">
    <property type="entry name" value="CYCOXIDASEI"/>
</dbReference>
<feature type="transmembrane region" description="Helical" evidence="7">
    <location>
        <begin position="252"/>
        <end position="272"/>
    </location>
</feature>
<dbReference type="GO" id="GO:0020037">
    <property type="term" value="F:heme binding"/>
    <property type="evidence" value="ECO:0007669"/>
    <property type="project" value="InterPro"/>
</dbReference>
<feature type="transmembrane region" description="Helical" evidence="7">
    <location>
        <begin position="284"/>
        <end position="304"/>
    </location>
</feature>
<name>A0A369KW67_9BACT</name>
<keyword evidence="5 7" id="KW-0472">Membrane</keyword>
<keyword evidence="6" id="KW-0813">Transport</keyword>
<feature type="transmembrane region" description="Helical" evidence="7">
    <location>
        <begin position="426"/>
        <end position="446"/>
    </location>
</feature>
<feature type="transmembrane region" description="Helical" evidence="7">
    <location>
        <begin position="31"/>
        <end position="52"/>
    </location>
</feature>
<feature type="transmembrane region" description="Helical" evidence="7">
    <location>
        <begin position="466"/>
        <end position="487"/>
    </location>
</feature>
<dbReference type="PANTHER" id="PTHR10422">
    <property type="entry name" value="CYTOCHROME C OXIDASE SUBUNIT 1"/>
    <property type="match status" value="1"/>
</dbReference>
<keyword evidence="10" id="KW-1185">Reference proteome</keyword>
<dbReference type="Pfam" id="PF00115">
    <property type="entry name" value="COX1"/>
    <property type="match status" value="1"/>
</dbReference>
<dbReference type="SUPFAM" id="SSF81442">
    <property type="entry name" value="Cytochrome c oxidase subunit I-like"/>
    <property type="match status" value="1"/>
</dbReference>
<dbReference type="PROSITE" id="PS50855">
    <property type="entry name" value="COX1"/>
    <property type="match status" value="1"/>
</dbReference>
<dbReference type="GO" id="GO:0009060">
    <property type="term" value="P:aerobic respiration"/>
    <property type="evidence" value="ECO:0007669"/>
    <property type="project" value="InterPro"/>
</dbReference>
<dbReference type="PROSITE" id="PS00077">
    <property type="entry name" value="COX1_CUB"/>
    <property type="match status" value="1"/>
</dbReference>
<evidence type="ECO:0000259" key="8">
    <source>
        <dbReference type="PROSITE" id="PS50855"/>
    </source>
</evidence>
<keyword evidence="6" id="KW-0408">Iron</keyword>
<dbReference type="PANTHER" id="PTHR10422:SF18">
    <property type="entry name" value="CYTOCHROME C OXIDASE SUBUNIT 1"/>
    <property type="match status" value="1"/>
</dbReference>
<dbReference type="InterPro" id="IPR036927">
    <property type="entry name" value="Cyt_c_oxase-like_su1_sf"/>
</dbReference>
<feature type="transmembrane region" description="Helical" evidence="7">
    <location>
        <begin position="357"/>
        <end position="380"/>
    </location>
</feature>
<dbReference type="GO" id="GO:0016020">
    <property type="term" value="C:membrane"/>
    <property type="evidence" value="ECO:0007669"/>
    <property type="project" value="UniProtKB-SubCell"/>
</dbReference>
<evidence type="ECO:0000256" key="5">
    <source>
        <dbReference type="ARBA" id="ARBA00023136"/>
    </source>
</evidence>
<evidence type="ECO:0000313" key="9">
    <source>
        <dbReference type="EMBL" id="RDB35944.1"/>
    </source>
</evidence>
<evidence type="ECO:0000256" key="1">
    <source>
        <dbReference type="ARBA" id="ARBA00004141"/>
    </source>
</evidence>
<keyword evidence="2 6" id="KW-0679">Respiratory chain</keyword>
<comment type="similarity">
    <text evidence="6">Belongs to the heme-copper respiratory oxidase family.</text>
</comment>
<keyword evidence="6" id="KW-0249">Electron transport</keyword>
<feature type="transmembrane region" description="Helical" evidence="7">
    <location>
        <begin position="86"/>
        <end position="109"/>
    </location>
</feature>
<feature type="transmembrane region" description="Helical" evidence="7">
    <location>
        <begin position="392"/>
        <end position="414"/>
    </location>
</feature>
<dbReference type="GO" id="GO:0004129">
    <property type="term" value="F:cytochrome-c oxidase activity"/>
    <property type="evidence" value="ECO:0007669"/>
    <property type="project" value="InterPro"/>
</dbReference>
<feature type="domain" description="Cytochrome oxidase subunit I profile" evidence="8">
    <location>
        <begin position="15"/>
        <end position="531"/>
    </location>
</feature>
<comment type="subcellular location">
    <subcellularLocation>
        <location evidence="1">Membrane</location>
        <topology evidence="1">Multi-pass membrane protein</topology>
    </subcellularLocation>
</comment>
<evidence type="ECO:0000256" key="6">
    <source>
        <dbReference type="RuleBase" id="RU000370"/>
    </source>
</evidence>
<dbReference type="InterPro" id="IPR023616">
    <property type="entry name" value="Cyt_c_oxase-like_su1_dom"/>
</dbReference>
<dbReference type="InterPro" id="IPR023615">
    <property type="entry name" value="Cyt_c_Oxase_su1_BS"/>
</dbReference>
<dbReference type="GO" id="GO:0015990">
    <property type="term" value="P:electron transport coupled proton transport"/>
    <property type="evidence" value="ECO:0007669"/>
    <property type="project" value="TreeGrafter"/>
</dbReference>
<keyword evidence="3 6" id="KW-0812">Transmembrane</keyword>